<dbReference type="AlphaFoldDB" id="A0A9P0GKG7"/>
<protein>
    <recommendedName>
        <fullName evidence="6">THAP-type domain-containing protein</fullName>
    </recommendedName>
</protein>
<reference evidence="7" key="1">
    <citation type="submission" date="2022-01" db="EMBL/GenBank/DDBJ databases">
        <authorList>
            <person name="King R."/>
        </authorList>
    </citation>
    <scope>NUCLEOTIDE SEQUENCE</scope>
</reference>
<sequence>MSYCMVLWCPNKGQIPGISYFRLTKSRHDAWMIALGRDPFVEKLSTSNMVCSEHFNEADKIYKNKLIRLKPDVVPTLKLKKQREILFENRRYLNRADEDPASGTSEEPVSIVIKQECENTGEQSSLSREYYFVENEENYPDIPVTSTPVIEICSQKSSSSPESSISIKSMKAAATLQRLKRKLTSSNSNSSKGVSEKIKKDVKLMHNYSSSPKKILQKLKEYRFKYTMTQKKLKANKLKTKRLSKKVSSMRLIISDLKRRKCIGCLRAKTFEEMQSQ</sequence>
<accession>A0A9P0GKG7</accession>
<dbReference type="SUPFAM" id="SSF57716">
    <property type="entry name" value="Glucocorticoid receptor-like (DNA-binding domain)"/>
    <property type="match status" value="1"/>
</dbReference>
<organism evidence="7 8">
    <name type="scientific">Phaedon cochleariae</name>
    <name type="common">Mustard beetle</name>
    <dbReference type="NCBI Taxonomy" id="80249"/>
    <lineage>
        <taxon>Eukaryota</taxon>
        <taxon>Metazoa</taxon>
        <taxon>Ecdysozoa</taxon>
        <taxon>Arthropoda</taxon>
        <taxon>Hexapoda</taxon>
        <taxon>Insecta</taxon>
        <taxon>Pterygota</taxon>
        <taxon>Neoptera</taxon>
        <taxon>Endopterygota</taxon>
        <taxon>Coleoptera</taxon>
        <taxon>Polyphaga</taxon>
        <taxon>Cucujiformia</taxon>
        <taxon>Chrysomeloidea</taxon>
        <taxon>Chrysomelidae</taxon>
        <taxon>Chrysomelinae</taxon>
        <taxon>Chrysomelini</taxon>
        <taxon>Phaedon</taxon>
    </lineage>
</organism>
<evidence type="ECO:0000313" key="8">
    <source>
        <dbReference type="Proteomes" id="UP001153737"/>
    </source>
</evidence>
<evidence type="ECO:0000313" key="7">
    <source>
        <dbReference type="EMBL" id="CAH1117594.1"/>
    </source>
</evidence>
<evidence type="ECO:0000256" key="2">
    <source>
        <dbReference type="ARBA" id="ARBA00022771"/>
    </source>
</evidence>
<dbReference type="PROSITE" id="PS50950">
    <property type="entry name" value="ZF_THAP"/>
    <property type="match status" value="1"/>
</dbReference>
<dbReference type="OrthoDB" id="6760262at2759"/>
<evidence type="ECO:0000256" key="5">
    <source>
        <dbReference type="PROSITE-ProRule" id="PRU00309"/>
    </source>
</evidence>
<dbReference type="GO" id="GO:0008270">
    <property type="term" value="F:zinc ion binding"/>
    <property type="evidence" value="ECO:0007669"/>
    <property type="project" value="UniProtKB-KW"/>
</dbReference>
<dbReference type="GO" id="GO:0003677">
    <property type="term" value="F:DNA binding"/>
    <property type="evidence" value="ECO:0007669"/>
    <property type="project" value="UniProtKB-UniRule"/>
</dbReference>
<evidence type="ECO:0000256" key="3">
    <source>
        <dbReference type="ARBA" id="ARBA00022833"/>
    </source>
</evidence>
<dbReference type="Pfam" id="PF05485">
    <property type="entry name" value="THAP"/>
    <property type="match status" value="1"/>
</dbReference>
<evidence type="ECO:0000256" key="4">
    <source>
        <dbReference type="ARBA" id="ARBA00023125"/>
    </source>
</evidence>
<keyword evidence="4 5" id="KW-0238">DNA-binding</keyword>
<dbReference type="Proteomes" id="UP001153737">
    <property type="component" value="Chromosome 10"/>
</dbReference>
<keyword evidence="3" id="KW-0862">Zinc</keyword>
<keyword evidence="2 5" id="KW-0863">Zinc-finger</keyword>
<dbReference type="EMBL" id="OU896716">
    <property type="protein sequence ID" value="CAH1117594.1"/>
    <property type="molecule type" value="Genomic_DNA"/>
</dbReference>
<feature type="domain" description="THAP-type" evidence="6">
    <location>
        <begin position="1"/>
        <end position="78"/>
    </location>
</feature>
<evidence type="ECO:0000256" key="1">
    <source>
        <dbReference type="ARBA" id="ARBA00022723"/>
    </source>
</evidence>
<dbReference type="SMART" id="SM00980">
    <property type="entry name" value="THAP"/>
    <property type="match status" value="1"/>
</dbReference>
<reference evidence="7" key="2">
    <citation type="submission" date="2022-10" db="EMBL/GenBank/DDBJ databases">
        <authorList>
            <consortium name="ENA_rothamsted_submissions"/>
            <consortium name="culmorum"/>
            <person name="King R."/>
        </authorList>
    </citation>
    <scope>NUCLEOTIDE SEQUENCE</scope>
</reference>
<gene>
    <name evidence="7" type="ORF">PHAECO_LOCUS1780</name>
</gene>
<proteinExistence type="predicted"/>
<name>A0A9P0GKG7_PHACE</name>
<keyword evidence="8" id="KW-1185">Reference proteome</keyword>
<dbReference type="InterPro" id="IPR038441">
    <property type="entry name" value="THAP_Znf_sf"/>
</dbReference>
<dbReference type="Gene3D" id="6.20.210.20">
    <property type="entry name" value="THAP domain"/>
    <property type="match status" value="1"/>
</dbReference>
<keyword evidence="1" id="KW-0479">Metal-binding</keyword>
<dbReference type="InterPro" id="IPR006612">
    <property type="entry name" value="THAP_Znf"/>
</dbReference>
<evidence type="ECO:0000259" key="6">
    <source>
        <dbReference type="PROSITE" id="PS50950"/>
    </source>
</evidence>